<keyword evidence="3 5" id="KW-0347">Helicase</keyword>
<keyword evidence="1 5" id="KW-0547">Nucleotide-binding</keyword>
<dbReference type="EMBL" id="CP089984">
    <property type="protein sequence ID" value="WXB18981.1"/>
    <property type="molecule type" value="Genomic_DNA"/>
</dbReference>
<gene>
    <name evidence="7" type="ORF">LZC94_17300</name>
</gene>
<evidence type="ECO:0000256" key="1">
    <source>
        <dbReference type="ARBA" id="ARBA00022741"/>
    </source>
</evidence>
<feature type="binding site" evidence="5">
    <location>
        <begin position="205"/>
        <end position="212"/>
    </location>
    <ligand>
        <name>ATP</name>
        <dbReference type="ChEBI" id="CHEBI:30616"/>
    </ligand>
</feature>
<keyword evidence="8" id="KW-1185">Reference proteome</keyword>
<dbReference type="PANTHER" id="PTHR11070">
    <property type="entry name" value="UVRD / RECB / PCRA DNA HELICASE FAMILY MEMBER"/>
    <property type="match status" value="1"/>
</dbReference>
<dbReference type="GO" id="GO:0005524">
    <property type="term" value="F:ATP binding"/>
    <property type="evidence" value="ECO:0007669"/>
    <property type="project" value="UniProtKB-KW"/>
</dbReference>
<dbReference type="InterPro" id="IPR027417">
    <property type="entry name" value="P-loop_NTPase"/>
</dbReference>
<dbReference type="InterPro" id="IPR014016">
    <property type="entry name" value="UvrD-like_ATP-bd"/>
</dbReference>
<keyword evidence="2 5" id="KW-0378">Hydrolase</keyword>
<dbReference type="RefSeq" id="WP_394828606.1">
    <property type="nucleotide sequence ID" value="NZ_CP089984.1"/>
</dbReference>
<reference evidence="7 8" key="1">
    <citation type="submission" date="2021-12" db="EMBL/GenBank/DDBJ databases">
        <title>Discovery of the Pendulisporaceae a myxobacterial family with distinct sporulation behavior and unique specialized metabolism.</title>
        <authorList>
            <person name="Garcia R."/>
            <person name="Popoff A."/>
            <person name="Bader C.D."/>
            <person name="Loehr J."/>
            <person name="Walesch S."/>
            <person name="Walt C."/>
            <person name="Boldt J."/>
            <person name="Bunk B."/>
            <person name="Haeckl F.J.F.P.J."/>
            <person name="Gunesch A.P."/>
            <person name="Birkelbach J."/>
            <person name="Nuebel U."/>
            <person name="Pietschmann T."/>
            <person name="Bach T."/>
            <person name="Mueller R."/>
        </authorList>
    </citation>
    <scope>NUCLEOTIDE SEQUENCE [LARGE SCALE GENOMIC DNA]</scope>
    <source>
        <strain evidence="7 8">MSr11954</strain>
    </source>
</reference>
<evidence type="ECO:0000313" key="7">
    <source>
        <dbReference type="EMBL" id="WXB18981.1"/>
    </source>
</evidence>
<evidence type="ECO:0000256" key="4">
    <source>
        <dbReference type="ARBA" id="ARBA00022840"/>
    </source>
</evidence>
<keyword evidence="4 5" id="KW-0067">ATP-binding</keyword>
<dbReference type="SUPFAM" id="SSF52540">
    <property type="entry name" value="P-loop containing nucleoside triphosphate hydrolases"/>
    <property type="match status" value="1"/>
</dbReference>
<dbReference type="Gene3D" id="3.40.50.300">
    <property type="entry name" value="P-loop containing nucleotide triphosphate hydrolases"/>
    <property type="match status" value="2"/>
</dbReference>
<evidence type="ECO:0000313" key="8">
    <source>
        <dbReference type="Proteomes" id="UP001370348"/>
    </source>
</evidence>
<proteinExistence type="predicted"/>
<evidence type="ECO:0000256" key="3">
    <source>
        <dbReference type="ARBA" id="ARBA00022806"/>
    </source>
</evidence>
<protein>
    <submittedName>
        <fullName evidence="7">ATP-binding domain-containing protein</fullName>
    </submittedName>
</protein>
<name>A0ABZ2M917_9BACT</name>
<dbReference type="InterPro" id="IPR000212">
    <property type="entry name" value="DNA_helicase_UvrD/REP"/>
</dbReference>
<feature type="domain" description="UvrD-like helicase ATP-binding" evidence="6">
    <location>
        <begin position="184"/>
        <end position="554"/>
    </location>
</feature>
<evidence type="ECO:0000259" key="6">
    <source>
        <dbReference type="PROSITE" id="PS51198"/>
    </source>
</evidence>
<dbReference type="Proteomes" id="UP001370348">
    <property type="component" value="Chromosome"/>
</dbReference>
<organism evidence="7 8">
    <name type="scientific">Pendulispora albinea</name>
    <dbReference type="NCBI Taxonomy" id="2741071"/>
    <lineage>
        <taxon>Bacteria</taxon>
        <taxon>Pseudomonadati</taxon>
        <taxon>Myxococcota</taxon>
        <taxon>Myxococcia</taxon>
        <taxon>Myxococcales</taxon>
        <taxon>Sorangiineae</taxon>
        <taxon>Pendulisporaceae</taxon>
        <taxon>Pendulispora</taxon>
    </lineage>
</organism>
<dbReference type="InterPro" id="IPR027785">
    <property type="entry name" value="UvrD-like_helicase_C"/>
</dbReference>
<accession>A0ABZ2M917</accession>
<dbReference type="Pfam" id="PF00580">
    <property type="entry name" value="UvrD-helicase"/>
    <property type="match status" value="1"/>
</dbReference>
<evidence type="ECO:0000256" key="5">
    <source>
        <dbReference type="PROSITE-ProRule" id="PRU00560"/>
    </source>
</evidence>
<dbReference type="PROSITE" id="PS51198">
    <property type="entry name" value="UVRD_HELICASE_ATP_BIND"/>
    <property type="match status" value="1"/>
</dbReference>
<sequence>MAAENIGVRSQARAVRELTAGEWIIVAEQKRLAAAAREAARRGKAGAPPYFAHMRICSAGRARDVLLGLDSHIDTSAEGGITVVDYRRAPIAEVFFACEPGDEYEIEVNGRTVTGILERRHLVTFEEDEPSAITVPNGALRQVDGTWRFETGVLLPTFSRAPGQPLAVDLFGRGPDFQRNMAALLSSDQTALLERDPNETVLVLGAAGSGKTTVAIHRVASIARARKGDFDPKKALVIVPEAGLRHLAERMLRDLGLDAVAVRTFDDWIRAEARRIFPWLPAREAPETPLGARRIKRHPALFSAIDALLDQRTRELAARIDRVHAGRGAIQRALEARREPILEKRLERGAVEVLAAASPKQRPLLEEAFREELRKLEDVREDLYALVGDRALLAHAVRDSGGDLTRAGVEQTAEHTRRQLDEPSEIRFAHVDADRLVTLDGRSLDDGTPDAVAGTVDIEDYAVLFELLWRKTGRTQTRAGKLRRARHLVVDEAQSLTSIELRVLGHALHGNATIAGDEAQVIDGDGYFTSWDDTLSALGVRTTASYLKTSYRCPRPILDAAYAILGPEAAAAKPAAVRDGGPVLHTVLPNEGHAAVFVAEALRGLARTEPRAMVAVIAHDAATARAVHDVVARALPARLVLDGDFAFAPGVEITEVAQVKGLEFDYVIVPDANAPSYPDTPLHRRMLHVALTRAIHQVWILSPGEPSRCLAGGT</sequence>
<dbReference type="Pfam" id="PF13538">
    <property type="entry name" value="UvrD_C_2"/>
    <property type="match status" value="1"/>
</dbReference>
<evidence type="ECO:0000256" key="2">
    <source>
        <dbReference type="ARBA" id="ARBA00022801"/>
    </source>
</evidence>